<dbReference type="RefSeq" id="WP_210231527.1">
    <property type="nucleotide sequence ID" value="NZ_CP076022.1"/>
</dbReference>
<organism evidence="1 2">
    <name type="scientific">Arthrobacter jiangjiafuii</name>
    <dbReference type="NCBI Taxonomy" id="2817475"/>
    <lineage>
        <taxon>Bacteria</taxon>
        <taxon>Bacillati</taxon>
        <taxon>Actinomycetota</taxon>
        <taxon>Actinomycetes</taxon>
        <taxon>Micrococcales</taxon>
        <taxon>Micrococcaceae</taxon>
        <taxon>Arthrobacter</taxon>
    </lineage>
</organism>
<reference evidence="1 2" key="1">
    <citation type="submission" date="2021-05" db="EMBL/GenBank/DDBJ databases">
        <title>Novel species in genus Arthrobacter.</title>
        <authorList>
            <person name="Zhang G."/>
        </authorList>
    </citation>
    <scope>NUCLEOTIDE SEQUENCE [LARGE SCALE GENOMIC DNA]</scope>
    <source>
        <strain evidence="2">zg-ZUI227</strain>
    </source>
</reference>
<evidence type="ECO:0000313" key="2">
    <source>
        <dbReference type="Proteomes" id="UP000676885"/>
    </source>
</evidence>
<gene>
    <name evidence="1" type="ORF">KKR91_01100</name>
</gene>
<dbReference type="KEGG" id="ajg:KKR91_01100"/>
<name>A0A975R197_9MICC</name>
<protein>
    <submittedName>
        <fullName evidence="1">Uncharacterized protein</fullName>
    </submittedName>
</protein>
<dbReference type="EMBL" id="CP076022">
    <property type="protein sequence ID" value="QWC10281.1"/>
    <property type="molecule type" value="Genomic_DNA"/>
</dbReference>
<dbReference type="AlphaFoldDB" id="A0A975R197"/>
<dbReference type="Proteomes" id="UP000676885">
    <property type="component" value="Chromosome"/>
</dbReference>
<accession>A0A975R197</accession>
<proteinExistence type="predicted"/>
<evidence type="ECO:0000313" key="1">
    <source>
        <dbReference type="EMBL" id="QWC10281.1"/>
    </source>
</evidence>
<sequence>MAIVRIDIRENDGSSTIAEAVDANPEQIEAARELALDITRNMALPETAASE</sequence>
<keyword evidence="2" id="KW-1185">Reference proteome</keyword>